<evidence type="ECO:0000313" key="2">
    <source>
        <dbReference type="Proteomes" id="UP001153332"/>
    </source>
</evidence>
<dbReference type="Proteomes" id="UP001153332">
    <property type="component" value="Unassembled WGS sequence"/>
</dbReference>
<evidence type="ECO:0000313" key="1">
    <source>
        <dbReference type="EMBL" id="KAJ8126611.1"/>
    </source>
</evidence>
<gene>
    <name evidence="1" type="ORF">O1611_g7027</name>
</gene>
<comment type="caution">
    <text evidence="1">The sequence shown here is derived from an EMBL/GenBank/DDBJ whole genome shotgun (WGS) entry which is preliminary data.</text>
</comment>
<organism evidence="1 2">
    <name type="scientific">Lasiodiplodia mahajangana</name>
    <dbReference type="NCBI Taxonomy" id="1108764"/>
    <lineage>
        <taxon>Eukaryota</taxon>
        <taxon>Fungi</taxon>
        <taxon>Dikarya</taxon>
        <taxon>Ascomycota</taxon>
        <taxon>Pezizomycotina</taxon>
        <taxon>Dothideomycetes</taxon>
        <taxon>Dothideomycetes incertae sedis</taxon>
        <taxon>Botryosphaeriales</taxon>
        <taxon>Botryosphaeriaceae</taxon>
        <taxon>Lasiodiplodia</taxon>
    </lineage>
</organism>
<name>A0ACC2JGM7_9PEZI</name>
<protein>
    <submittedName>
        <fullName evidence="1">Uncharacterized protein</fullName>
    </submittedName>
</protein>
<dbReference type="EMBL" id="JAPUUL010001781">
    <property type="protein sequence ID" value="KAJ8126611.1"/>
    <property type="molecule type" value="Genomic_DNA"/>
</dbReference>
<proteinExistence type="predicted"/>
<reference evidence="1" key="1">
    <citation type="submission" date="2022-12" db="EMBL/GenBank/DDBJ databases">
        <title>Genome Sequence of Lasiodiplodia mahajangana.</title>
        <authorList>
            <person name="Buettner E."/>
        </authorList>
    </citation>
    <scope>NUCLEOTIDE SEQUENCE</scope>
    <source>
        <strain evidence="1">VT137</strain>
    </source>
</reference>
<sequence>MDLIEEAPDAIKPGPYLPPVSAVWVSTETIARQLEDAGYQNVTAEEVKIYYEFEDPEAMMRFNVANIPRVKMVTADFSADEIEMAIQWILKWLAERFPSGKGKLERIAIVATGRKYIKFLCLA</sequence>
<keyword evidence="2" id="KW-1185">Reference proteome</keyword>
<accession>A0ACC2JGM7</accession>